<dbReference type="InterPro" id="IPR001460">
    <property type="entry name" value="PCN-bd_Tpept"/>
</dbReference>
<dbReference type="FunFam" id="3.40.710.10:FF:000024">
    <property type="entry name" value="Penicillin-binding protein 2"/>
    <property type="match status" value="1"/>
</dbReference>
<comment type="pathway">
    <text evidence="14">Cell wall biogenesis; peptidoglycan biosynthesis.</text>
</comment>
<dbReference type="HAMAP" id="MF_02081">
    <property type="entry name" value="MrdA_transpept"/>
    <property type="match status" value="1"/>
</dbReference>
<dbReference type="NCBIfam" id="TIGR03423">
    <property type="entry name" value="pbp2_mrdA"/>
    <property type="match status" value="1"/>
</dbReference>
<gene>
    <name evidence="14 17" type="primary">mrdA</name>
    <name evidence="17" type="ordered locus">COSY_0723</name>
</gene>
<dbReference type="Pfam" id="PF00905">
    <property type="entry name" value="Transpeptidase"/>
    <property type="match status" value="1"/>
</dbReference>
<dbReference type="GO" id="GO:0009252">
    <property type="term" value="P:peptidoglycan biosynthetic process"/>
    <property type="evidence" value="ECO:0007669"/>
    <property type="project" value="UniProtKB-UniRule"/>
</dbReference>
<evidence type="ECO:0000256" key="12">
    <source>
        <dbReference type="ARBA" id="ARBA00023136"/>
    </source>
</evidence>
<keyword evidence="10 14" id="KW-0573">Peptidoglycan synthesis</keyword>
<accession>A5CW45</accession>
<keyword evidence="3 14" id="KW-1003">Cell membrane</keyword>
<evidence type="ECO:0000256" key="3">
    <source>
        <dbReference type="ARBA" id="ARBA00022475"/>
    </source>
</evidence>
<dbReference type="PANTHER" id="PTHR30627:SF2">
    <property type="entry name" value="PEPTIDOGLYCAN D,D-TRANSPEPTIDASE MRDA"/>
    <property type="match status" value="1"/>
</dbReference>
<sequence length="626" mass="70731">MASRSVLIIKMQSINNVQFENKTLFSRLRLALIFIFLLTTLLIIRIYNLQIVNHQYYLKKSLDNQIRTMPITPSRGKIFDRNGNVLATNKLAFRLTLTQEKTKNITKTLQQLKQSGFINDKDIKSFNQNIKHYQKFHSIPIRYNLNEIQVAKFLISNIFIGVNIEPYFHRIYPNQNSSVHVIGYVSRMSKKDQLIYDKKNYLGTLFVGKTGIEKQYEILLHGTNGLQQIERNVNGRVIHTKIIKPAITGKNLYLSIDLDMQKKAETLLKGKRGSIVVIDVKNGEILTLVSTPIYNPNWFVNGISHTNYNQLQTSKNIPQLNRAIQGLYPPGSTIKPMVALAGLEEGVITNISSTFCPGYYKLPNVKRKFNDWKKTGHGHVNVKDSITQSCDVFFYDLANKLGIDKLHNNLDLFNFGRKTNIDIPGENPGILPSKVWKKINKHKPWYRGETLITGIGQGFIAVTPLQLAVATTAIANKGILFQPTLLKNTQASDDIIIESKKDSHIQIPIKNIQNWEDVIDGMKQAIYAPKGTARKLNKGLTYTLAGKTGTAQVFSLDNTIKQYIEAKLDERLRDHALFTGFAPTENPEIAIAIIVENAGNGSSKAAPIARQVLDVYFNKQLNNTLP</sequence>
<evidence type="ECO:0000256" key="2">
    <source>
        <dbReference type="ARBA" id="ARBA00004236"/>
    </source>
</evidence>
<comment type="similarity">
    <text evidence="14">Belongs to the transpeptidase family. MrdA subfamily.</text>
</comment>
<dbReference type="KEGG" id="vok:COSY_0723"/>
<proteinExistence type="inferred from homology"/>
<evidence type="ECO:0000259" key="15">
    <source>
        <dbReference type="Pfam" id="PF00905"/>
    </source>
</evidence>
<dbReference type="GO" id="GO:0008360">
    <property type="term" value="P:regulation of cell shape"/>
    <property type="evidence" value="ECO:0007669"/>
    <property type="project" value="UniProtKB-KW"/>
</dbReference>
<dbReference type="Gene3D" id="3.40.710.10">
    <property type="entry name" value="DD-peptidase/beta-lactamase superfamily"/>
    <property type="match status" value="1"/>
</dbReference>
<keyword evidence="9 14" id="KW-0133">Cell shape</keyword>
<dbReference type="Gene3D" id="3.30.1390.30">
    <property type="entry name" value="Penicillin-binding protein 2a, domain 3"/>
    <property type="match status" value="1"/>
</dbReference>
<evidence type="ECO:0000256" key="1">
    <source>
        <dbReference type="ARBA" id="ARBA00004167"/>
    </source>
</evidence>
<evidence type="ECO:0000256" key="7">
    <source>
        <dbReference type="ARBA" id="ARBA00022692"/>
    </source>
</evidence>
<dbReference type="SUPFAM" id="SSF56519">
    <property type="entry name" value="Penicillin binding protein dimerisation domain"/>
    <property type="match status" value="1"/>
</dbReference>
<evidence type="ECO:0000256" key="14">
    <source>
        <dbReference type="HAMAP-Rule" id="MF_02081"/>
    </source>
</evidence>
<dbReference type="EMBL" id="AP009247">
    <property type="protein sequence ID" value="BAF61835.1"/>
    <property type="molecule type" value="Genomic_DNA"/>
</dbReference>
<dbReference type="Proteomes" id="UP000000247">
    <property type="component" value="Chromosome"/>
</dbReference>
<keyword evidence="5 14" id="KW-0121">Carboxypeptidase</keyword>
<dbReference type="Gene3D" id="3.90.1310.10">
    <property type="entry name" value="Penicillin-binding protein 2a (Domain 2)"/>
    <property type="match status" value="1"/>
</dbReference>
<evidence type="ECO:0000256" key="10">
    <source>
        <dbReference type="ARBA" id="ARBA00022984"/>
    </source>
</evidence>
<feature type="transmembrane region" description="Helical" evidence="14">
    <location>
        <begin position="28"/>
        <end position="47"/>
    </location>
</feature>
<evidence type="ECO:0000256" key="11">
    <source>
        <dbReference type="ARBA" id="ARBA00022989"/>
    </source>
</evidence>
<organism evidence="17 18">
    <name type="scientific">Vesicomyosocius okutanii subsp. Calyptogena okutanii (strain HA)</name>
    <dbReference type="NCBI Taxonomy" id="412965"/>
    <lineage>
        <taxon>Bacteria</taxon>
        <taxon>Pseudomonadati</taxon>
        <taxon>Pseudomonadota</taxon>
        <taxon>Gammaproteobacteria</taxon>
        <taxon>Candidatus Pseudothioglobaceae</taxon>
        <taxon>Candidatus Vesicomyidisocius</taxon>
    </lineage>
</organism>
<dbReference type="EC" id="3.4.16.4" evidence="14"/>
<dbReference type="GO" id="GO:0006508">
    <property type="term" value="P:proteolysis"/>
    <property type="evidence" value="ECO:0007669"/>
    <property type="project" value="UniProtKB-KW"/>
</dbReference>
<reference evidence="18" key="1">
    <citation type="journal article" date="2007" name="Curr. Biol.">
        <title>Reduced genome of the thioautotrophic intracellular symbiont in a deep-sea clam, Calyptogena okutanii.</title>
        <authorList>
            <person name="Kuwahara H."/>
            <person name="Yoshida T."/>
            <person name="Takaki Y."/>
            <person name="Shimamura S."/>
            <person name="Nishi S."/>
            <person name="Harada M."/>
            <person name="Matsuyama K."/>
            <person name="Takishita K."/>
            <person name="Kawato M."/>
            <person name="Uematsu K."/>
            <person name="Fujiwara Y."/>
            <person name="Sato T."/>
            <person name="Kato C."/>
            <person name="Kitagawa M."/>
            <person name="Kato I."/>
            <person name="Maruyama T."/>
        </authorList>
    </citation>
    <scope>NUCLEOTIDE SEQUENCE [LARGE SCALE GENOMIC DNA]</scope>
    <source>
        <strain evidence="18">HA</strain>
    </source>
</reference>
<evidence type="ECO:0000313" key="18">
    <source>
        <dbReference type="Proteomes" id="UP000000247"/>
    </source>
</evidence>
<protein>
    <recommendedName>
        <fullName evidence="14">Peptidoglycan D,D-transpeptidase MrdA</fullName>
        <ecNumber evidence="14">3.4.16.4</ecNumber>
    </recommendedName>
    <alternativeName>
        <fullName evidence="14">Penicillin-binding protein 2</fullName>
        <shortName evidence="14">PBP-2</shortName>
    </alternativeName>
</protein>
<evidence type="ECO:0000256" key="8">
    <source>
        <dbReference type="ARBA" id="ARBA00022801"/>
    </source>
</evidence>
<keyword evidence="6 14" id="KW-0645">Protease</keyword>
<comment type="catalytic activity">
    <reaction evidence="14">
        <text>Preferential cleavage: (Ac)2-L-Lys-D-Ala-|-D-Ala. Also transpeptidation of peptidyl-alanyl moieties that are N-acyl substituents of D-alanine.</text>
        <dbReference type="EC" id="3.4.16.4"/>
    </reaction>
</comment>
<dbReference type="InterPro" id="IPR017790">
    <property type="entry name" value="Penicillin-binding_protein_2"/>
</dbReference>
<keyword evidence="7 14" id="KW-0812">Transmembrane</keyword>
<dbReference type="GO" id="GO:0008658">
    <property type="term" value="F:penicillin binding"/>
    <property type="evidence" value="ECO:0007669"/>
    <property type="project" value="UniProtKB-UniRule"/>
</dbReference>
<dbReference type="InterPro" id="IPR036138">
    <property type="entry name" value="PBP_dimer_sf"/>
</dbReference>
<evidence type="ECO:0000256" key="13">
    <source>
        <dbReference type="ARBA" id="ARBA00023316"/>
    </source>
</evidence>
<keyword evidence="8 14" id="KW-0378">Hydrolase</keyword>
<dbReference type="GO" id="GO:0005886">
    <property type="term" value="C:plasma membrane"/>
    <property type="evidence" value="ECO:0007669"/>
    <property type="project" value="UniProtKB-SubCell"/>
</dbReference>
<feature type="active site" description="Acyl-ester intermediate" evidence="14">
    <location>
        <position position="332"/>
    </location>
</feature>
<dbReference type="GO" id="GO:0009002">
    <property type="term" value="F:serine-type D-Ala-D-Ala carboxypeptidase activity"/>
    <property type="evidence" value="ECO:0007669"/>
    <property type="project" value="UniProtKB-UniRule"/>
</dbReference>
<dbReference type="GO" id="GO:0071972">
    <property type="term" value="F:peptidoglycan L,D-transpeptidase activity"/>
    <property type="evidence" value="ECO:0007669"/>
    <property type="project" value="TreeGrafter"/>
</dbReference>
<dbReference type="Pfam" id="PF03717">
    <property type="entry name" value="PBP_dimer"/>
    <property type="match status" value="1"/>
</dbReference>
<name>A5CW45_VESOH</name>
<keyword evidence="11 14" id="KW-1133">Transmembrane helix</keyword>
<comment type="function">
    <text evidence="14">Catalyzes cross-linking of the peptidoglycan cell wall.</text>
</comment>
<dbReference type="HOGENOM" id="CLU_009289_1_2_6"/>
<dbReference type="STRING" id="412965.COSY_0723"/>
<dbReference type="AlphaFoldDB" id="A5CW45"/>
<comment type="caution">
    <text evidence="14">Lacks conserved residue(s) required for the propagation of feature annotation.</text>
</comment>
<dbReference type="GO" id="GO:0071555">
    <property type="term" value="P:cell wall organization"/>
    <property type="evidence" value="ECO:0007669"/>
    <property type="project" value="UniProtKB-KW"/>
</dbReference>
<dbReference type="InterPro" id="IPR012338">
    <property type="entry name" value="Beta-lactam/transpept-like"/>
</dbReference>
<keyword evidence="18" id="KW-1185">Reference proteome</keyword>
<dbReference type="eggNOG" id="COG0768">
    <property type="taxonomic scope" value="Bacteria"/>
</dbReference>
<evidence type="ECO:0000256" key="6">
    <source>
        <dbReference type="ARBA" id="ARBA00022670"/>
    </source>
</evidence>
<dbReference type="PANTHER" id="PTHR30627">
    <property type="entry name" value="PEPTIDOGLYCAN D,D-TRANSPEPTIDASE"/>
    <property type="match status" value="1"/>
</dbReference>
<keyword evidence="13 14" id="KW-0961">Cell wall biogenesis/degradation</keyword>
<dbReference type="SUPFAM" id="SSF56601">
    <property type="entry name" value="beta-lactamase/transpeptidase-like"/>
    <property type="match status" value="1"/>
</dbReference>
<comment type="subcellular location">
    <subcellularLocation>
        <location evidence="14">Cell inner membrane</location>
        <topology evidence="14">Single-pass membrane protein</topology>
    </subcellularLocation>
    <subcellularLocation>
        <location evidence="2">Cell membrane</location>
    </subcellularLocation>
    <subcellularLocation>
        <location evidence="1">Membrane</location>
        <topology evidence="1">Single-pass membrane protein</topology>
    </subcellularLocation>
</comment>
<evidence type="ECO:0000313" key="17">
    <source>
        <dbReference type="EMBL" id="BAF61835.1"/>
    </source>
</evidence>
<evidence type="ECO:0000259" key="16">
    <source>
        <dbReference type="Pfam" id="PF03717"/>
    </source>
</evidence>
<feature type="domain" description="Penicillin-binding protein dimerisation" evidence="16">
    <location>
        <begin position="71"/>
        <end position="240"/>
    </location>
</feature>
<dbReference type="InterPro" id="IPR050515">
    <property type="entry name" value="Beta-lactam/transpept"/>
</dbReference>
<evidence type="ECO:0000256" key="9">
    <source>
        <dbReference type="ARBA" id="ARBA00022960"/>
    </source>
</evidence>
<dbReference type="UniPathway" id="UPA00219"/>
<keyword evidence="12 14" id="KW-0472">Membrane</keyword>
<feature type="domain" description="Penicillin-binding protein transpeptidase" evidence="15">
    <location>
        <begin position="273"/>
        <end position="613"/>
    </location>
</feature>
<keyword evidence="4 14" id="KW-0997">Cell inner membrane</keyword>
<evidence type="ECO:0000256" key="4">
    <source>
        <dbReference type="ARBA" id="ARBA00022519"/>
    </source>
</evidence>
<evidence type="ECO:0000256" key="5">
    <source>
        <dbReference type="ARBA" id="ARBA00022645"/>
    </source>
</evidence>
<dbReference type="InterPro" id="IPR005311">
    <property type="entry name" value="PBP_dimer"/>
</dbReference>